<keyword evidence="5" id="KW-1185">Reference proteome</keyword>
<dbReference type="Pfam" id="PF10614">
    <property type="entry name" value="CsgF"/>
    <property type="match status" value="1"/>
</dbReference>
<dbReference type="AlphaFoldDB" id="A0A1M6LEB4"/>
<evidence type="ECO:0000313" key="5">
    <source>
        <dbReference type="Proteomes" id="UP000184474"/>
    </source>
</evidence>
<evidence type="ECO:0000256" key="3">
    <source>
        <dbReference type="ARBA" id="ARBA00022729"/>
    </source>
</evidence>
<evidence type="ECO:0000256" key="1">
    <source>
        <dbReference type="ARBA" id="ARBA00003989"/>
    </source>
</evidence>
<accession>A0A1M6LEB4</accession>
<comment type="function">
    <text evidence="1">May be involved in the biogenesis of curli organelles.</text>
</comment>
<sequence length="128" mass="14285">MLIGILWMTMSGLQAQDFVYKPINPAFGGDTFNYNWLLSSAQEQNQHQNQSSLSDTDLDNFEENLNRQVLNLLSRELTGDLFGENGLENGLYSIGSFEIEVSSNTDGINVYVVNTSDGSETLVTVPYY</sequence>
<evidence type="ECO:0000256" key="2">
    <source>
        <dbReference type="ARBA" id="ARBA00014031"/>
    </source>
</evidence>
<reference evidence="5" key="1">
    <citation type="submission" date="2016-11" db="EMBL/GenBank/DDBJ databases">
        <authorList>
            <person name="Varghese N."/>
            <person name="Submissions S."/>
        </authorList>
    </citation>
    <scope>NUCLEOTIDE SEQUENCE [LARGE SCALE GENOMIC DNA]</scope>
    <source>
        <strain evidence="5">DSM 26134</strain>
    </source>
</reference>
<evidence type="ECO:0000313" key="4">
    <source>
        <dbReference type="EMBL" id="SHJ69517.1"/>
    </source>
</evidence>
<dbReference type="Proteomes" id="UP000184474">
    <property type="component" value="Unassembled WGS sequence"/>
</dbReference>
<proteinExistence type="predicted"/>
<dbReference type="EMBL" id="FRAA01000001">
    <property type="protein sequence ID" value="SHJ69517.1"/>
    <property type="molecule type" value="Genomic_DNA"/>
</dbReference>
<gene>
    <name evidence="4" type="ORF">SAMN04488028_101931</name>
</gene>
<organism evidence="4 5">
    <name type="scientific">Reichenbachiella agariperforans</name>
    <dbReference type="NCBI Taxonomy" id="156994"/>
    <lineage>
        <taxon>Bacteria</taxon>
        <taxon>Pseudomonadati</taxon>
        <taxon>Bacteroidota</taxon>
        <taxon>Cytophagia</taxon>
        <taxon>Cytophagales</taxon>
        <taxon>Reichenbachiellaceae</taxon>
        <taxon>Reichenbachiella</taxon>
    </lineage>
</organism>
<name>A0A1M6LEB4_REIAG</name>
<protein>
    <recommendedName>
        <fullName evidence="2">Curli production assembly/transport component CsgF</fullName>
    </recommendedName>
</protein>
<keyword evidence="3" id="KW-0732">Signal</keyword>
<dbReference type="STRING" id="156994.SAMN04488028_101931"/>
<dbReference type="InterPro" id="IPR018893">
    <property type="entry name" value="T8SS_CsgF"/>
</dbReference>